<reference evidence="2" key="1">
    <citation type="journal article" date="2021" name="PeerJ">
        <title>Extensive microbial diversity within the chicken gut microbiome revealed by metagenomics and culture.</title>
        <authorList>
            <person name="Gilroy R."/>
            <person name="Ravi A."/>
            <person name="Getino M."/>
            <person name="Pursley I."/>
            <person name="Horton D.L."/>
            <person name="Alikhan N.F."/>
            <person name="Baker D."/>
            <person name="Gharbi K."/>
            <person name="Hall N."/>
            <person name="Watson M."/>
            <person name="Adriaenssens E.M."/>
            <person name="Foster-Nyarko E."/>
            <person name="Jarju S."/>
            <person name="Secka A."/>
            <person name="Antonio M."/>
            <person name="Oren A."/>
            <person name="Chaudhuri R.R."/>
            <person name="La Ragione R."/>
            <person name="Hildebrand F."/>
            <person name="Pallen M.J."/>
        </authorList>
    </citation>
    <scope>NUCLEOTIDE SEQUENCE</scope>
    <source>
        <strain evidence="2">ChiHecec2B26-446</strain>
    </source>
</reference>
<evidence type="ECO:0000313" key="3">
    <source>
        <dbReference type="Proteomes" id="UP000886752"/>
    </source>
</evidence>
<dbReference type="EMBL" id="DXHV01000063">
    <property type="protein sequence ID" value="HIW00844.1"/>
    <property type="molecule type" value="Genomic_DNA"/>
</dbReference>
<evidence type="ECO:0000313" key="2">
    <source>
        <dbReference type="EMBL" id="HIW00844.1"/>
    </source>
</evidence>
<evidence type="ECO:0000256" key="1">
    <source>
        <dbReference type="SAM" id="Phobius"/>
    </source>
</evidence>
<keyword evidence="1" id="KW-1133">Transmembrane helix</keyword>
<gene>
    <name evidence="2" type="ORF">H9894_06610</name>
</gene>
<keyword evidence="1" id="KW-0812">Transmembrane</keyword>
<comment type="caution">
    <text evidence="2">The sequence shown here is derived from an EMBL/GenBank/DDBJ whole genome shotgun (WGS) entry which is preliminary data.</text>
</comment>
<feature type="transmembrane region" description="Helical" evidence="1">
    <location>
        <begin position="123"/>
        <end position="141"/>
    </location>
</feature>
<feature type="transmembrane region" description="Helical" evidence="1">
    <location>
        <begin position="79"/>
        <end position="102"/>
    </location>
</feature>
<reference evidence="2" key="2">
    <citation type="submission" date="2021-04" db="EMBL/GenBank/DDBJ databases">
        <authorList>
            <person name="Gilroy R."/>
        </authorList>
    </citation>
    <scope>NUCLEOTIDE SEQUENCE</scope>
    <source>
        <strain evidence="2">ChiHecec2B26-446</strain>
    </source>
</reference>
<feature type="transmembrane region" description="Helical" evidence="1">
    <location>
        <begin position="147"/>
        <end position="171"/>
    </location>
</feature>
<dbReference type="Proteomes" id="UP000886752">
    <property type="component" value="Unassembled WGS sequence"/>
</dbReference>
<organism evidence="2 3">
    <name type="scientific">Candidatus Desulfovibrio intestinipullorum</name>
    <dbReference type="NCBI Taxonomy" id="2838536"/>
    <lineage>
        <taxon>Bacteria</taxon>
        <taxon>Pseudomonadati</taxon>
        <taxon>Thermodesulfobacteriota</taxon>
        <taxon>Desulfovibrionia</taxon>
        <taxon>Desulfovibrionales</taxon>
        <taxon>Desulfovibrionaceae</taxon>
        <taxon>Desulfovibrio</taxon>
    </lineage>
</organism>
<keyword evidence="1" id="KW-0472">Membrane</keyword>
<dbReference type="AlphaFoldDB" id="A0A9D1TPY1"/>
<feature type="transmembrane region" description="Helical" evidence="1">
    <location>
        <begin position="29"/>
        <end position="48"/>
    </location>
</feature>
<sequence length="432" mass="48189">MASPTPSEPLLDRIVGSVLGTVSIVLKRLVLHIVALLAAVLLIDVTFGTWMFSEILLKISIYGGIICLIPYGAISNPYWWMPVLTGCVQAIALLVLGMPWPLMIFWAGLQTWTVRLLIARGNIGWDWTAAPVLILGLFAYFSTASHWYLPAMPLVSFPVLALAGLLLYRLYVRSNHASLHRQLLAALLVRLRQIVQDRNLTQEEQSTTSFLLSQCEYLAVSNALSEELIDRINAVTDRLEQELRKRSSRPLGTLFKSAQWQHLGNRAPAAAGSILEELQALVALLTKLVAARKSTGTQKPSSAQEDRMQELAGLAARLLEQRKLLPPDLADPLSRIASLSLDMIQSMREDPEDRRTGMAFLGRYLPKIGHIVDEYLRMQTVNPSLPRERTAEVLERLARAFAEEKNGMARNDNINYAAEIDALDSLLKMRGY</sequence>
<protein>
    <submittedName>
        <fullName evidence="2">Uncharacterized protein</fullName>
    </submittedName>
</protein>
<name>A0A9D1TPY1_9BACT</name>
<feature type="transmembrane region" description="Helical" evidence="1">
    <location>
        <begin position="55"/>
        <end position="73"/>
    </location>
</feature>
<accession>A0A9D1TPY1</accession>
<proteinExistence type="predicted"/>